<evidence type="ECO:0000313" key="1">
    <source>
        <dbReference type="EMBL" id="RCJ33568.1"/>
    </source>
</evidence>
<dbReference type="Gene3D" id="3.40.50.10320">
    <property type="entry name" value="LmbE-like"/>
    <property type="match status" value="1"/>
</dbReference>
<organism evidence="1 2">
    <name type="scientific">Nostoc minutum NIES-26</name>
    <dbReference type="NCBI Taxonomy" id="1844469"/>
    <lineage>
        <taxon>Bacteria</taxon>
        <taxon>Bacillati</taxon>
        <taxon>Cyanobacteriota</taxon>
        <taxon>Cyanophyceae</taxon>
        <taxon>Nostocales</taxon>
        <taxon>Nostocaceae</taxon>
        <taxon>Nostoc</taxon>
    </lineage>
</organism>
<proteinExistence type="predicted"/>
<dbReference type="Pfam" id="PF02585">
    <property type="entry name" value="PIG-L"/>
    <property type="match status" value="1"/>
</dbReference>
<dbReference type="Proteomes" id="UP000252107">
    <property type="component" value="Unassembled WGS sequence"/>
</dbReference>
<dbReference type="PANTHER" id="PTHR12993:SF11">
    <property type="entry name" value="N-ACETYLGLUCOSAMINYL-PHOSPHATIDYLINOSITOL DE-N-ACETYLASE"/>
    <property type="match status" value="1"/>
</dbReference>
<comment type="caution">
    <text evidence="1">The sequence shown here is derived from an EMBL/GenBank/DDBJ whole genome shotgun (WGS) entry which is preliminary data.</text>
</comment>
<name>A0A367RAL5_9NOSO</name>
<reference evidence="1" key="1">
    <citation type="submission" date="2016-04" db="EMBL/GenBank/DDBJ databases">
        <authorList>
            <person name="Tabuchi Yagui T.R."/>
        </authorList>
    </citation>
    <scope>NUCLEOTIDE SEQUENCE [LARGE SCALE GENOMIC DNA]</scope>
    <source>
        <strain evidence="1">NIES-26</strain>
    </source>
</reference>
<accession>A0A367RAL5</accession>
<keyword evidence="2" id="KW-1185">Reference proteome</keyword>
<sequence>MTIKTYLQQLQKLLPNTWIEQIQYIHSSLLFRCILFLGSKPLTFSHKSTMVFSPHQDDETFGCGGMIANKREHGIQVVVVFLTNGQGAGGSQLNSHDKIIQIRKQEALTALEFLGVEPSKIHFLDKHDGHLQKLNHQERKETIEQVMYLIEFYQPQEIYVPHKKDCHQDHEATYELVKVAIAQAGITVDLLQYPIWLFWRSPLFILLKLQDIAAAYSLSITLVQEKKQQAIAAYSSQLESLPRGFINRFLGDYEIYFKAKS</sequence>
<dbReference type="PANTHER" id="PTHR12993">
    <property type="entry name" value="N-ACETYLGLUCOSAMINYL-PHOSPHATIDYLINOSITOL DE-N-ACETYLASE-RELATED"/>
    <property type="match status" value="1"/>
</dbReference>
<dbReference type="InterPro" id="IPR024078">
    <property type="entry name" value="LmbE-like_dom_sf"/>
</dbReference>
<dbReference type="EMBL" id="LXQD01000185">
    <property type="protein sequence ID" value="RCJ33568.1"/>
    <property type="molecule type" value="Genomic_DNA"/>
</dbReference>
<gene>
    <name evidence="1" type="ORF">A6770_18095</name>
</gene>
<dbReference type="GO" id="GO:0016811">
    <property type="term" value="F:hydrolase activity, acting on carbon-nitrogen (but not peptide) bonds, in linear amides"/>
    <property type="evidence" value="ECO:0007669"/>
    <property type="project" value="TreeGrafter"/>
</dbReference>
<evidence type="ECO:0000313" key="2">
    <source>
        <dbReference type="Proteomes" id="UP000252107"/>
    </source>
</evidence>
<dbReference type="InterPro" id="IPR003737">
    <property type="entry name" value="GlcNAc_PI_deacetylase-related"/>
</dbReference>
<dbReference type="SUPFAM" id="SSF102588">
    <property type="entry name" value="LmbE-like"/>
    <property type="match status" value="1"/>
</dbReference>
<dbReference type="AlphaFoldDB" id="A0A367RAL5"/>
<protein>
    <submittedName>
        <fullName evidence="1">GlcNAc-PI de-N-acetylase</fullName>
    </submittedName>
</protein>